<dbReference type="PANTHER" id="PTHR36766:SF47">
    <property type="entry name" value="NB-ARC DOMAIN-CONTAINING PROTEIN"/>
    <property type="match status" value="1"/>
</dbReference>
<evidence type="ECO:0000256" key="1">
    <source>
        <dbReference type="ARBA" id="ARBA00022821"/>
    </source>
</evidence>
<organism evidence="3 4">
    <name type="scientific">Gossypium barbadense</name>
    <name type="common">Sea Island cotton</name>
    <name type="synonym">Hibiscus barbadensis</name>
    <dbReference type="NCBI Taxonomy" id="3634"/>
    <lineage>
        <taxon>Eukaryota</taxon>
        <taxon>Viridiplantae</taxon>
        <taxon>Streptophyta</taxon>
        <taxon>Embryophyta</taxon>
        <taxon>Tracheophyta</taxon>
        <taxon>Spermatophyta</taxon>
        <taxon>Magnoliopsida</taxon>
        <taxon>eudicotyledons</taxon>
        <taxon>Gunneridae</taxon>
        <taxon>Pentapetalae</taxon>
        <taxon>rosids</taxon>
        <taxon>malvids</taxon>
        <taxon>Malvales</taxon>
        <taxon>Malvaceae</taxon>
        <taxon>Malvoideae</taxon>
        <taxon>Gossypium</taxon>
    </lineage>
</organism>
<dbReference type="GO" id="GO:0006952">
    <property type="term" value="P:defense response"/>
    <property type="evidence" value="ECO:0007669"/>
    <property type="project" value="UniProtKB-KW"/>
</dbReference>
<dbReference type="PANTHER" id="PTHR36766">
    <property type="entry name" value="PLANT BROAD-SPECTRUM MILDEW RESISTANCE PROTEIN RPW8"/>
    <property type="match status" value="1"/>
</dbReference>
<dbReference type="InterPro" id="IPR002182">
    <property type="entry name" value="NB-ARC"/>
</dbReference>
<reference evidence="3 4" key="1">
    <citation type="submission" date="2015-01" db="EMBL/GenBank/DDBJ databases">
        <title>Genome of allotetraploid Gossypium barbadense reveals genomic plasticity and fiber elongation in cotton evolution.</title>
        <authorList>
            <person name="Chen X."/>
            <person name="Liu X."/>
            <person name="Zhao B."/>
            <person name="Zheng H."/>
            <person name="Hu Y."/>
            <person name="Lu G."/>
            <person name="Yang C."/>
            <person name="Chen J."/>
            <person name="Shan C."/>
            <person name="Zhang L."/>
            <person name="Zhou Y."/>
            <person name="Wang L."/>
            <person name="Guo W."/>
            <person name="Bai Y."/>
            <person name="Ruan J."/>
            <person name="Shangguan X."/>
            <person name="Mao Y."/>
            <person name="Jiang J."/>
            <person name="Zhu Y."/>
            <person name="Lei J."/>
            <person name="Kang H."/>
            <person name="Chen S."/>
            <person name="He X."/>
            <person name="Wang R."/>
            <person name="Wang Y."/>
            <person name="Chen J."/>
            <person name="Wang L."/>
            <person name="Yu S."/>
            <person name="Wang B."/>
            <person name="Wei J."/>
            <person name="Song S."/>
            <person name="Lu X."/>
            <person name="Gao Z."/>
            <person name="Gu W."/>
            <person name="Deng X."/>
            <person name="Ma D."/>
            <person name="Wang S."/>
            <person name="Liang W."/>
            <person name="Fang L."/>
            <person name="Cai C."/>
            <person name="Zhu X."/>
            <person name="Zhou B."/>
            <person name="Zhang Y."/>
            <person name="Chen Z."/>
            <person name="Xu S."/>
            <person name="Zhu R."/>
            <person name="Wang S."/>
            <person name="Zhang T."/>
            <person name="Zhao G."/>
        </authorList>
    </citation>
    <scope>NUCLEOTIDE SEQUENCE [LARGE SCALE GENOMIC DNA]</scope>
    <source>
        <strain evidence="4">cv. Xinhai21</strain>
        <tissue evidence="3">Leaf</tissue>
    </source>
</reference>
<proteinExistence type="predicted"/>
<evidence type="ECO:0000313" key="4">
    <source>
        <dbReference type="Proteomes" id="UP000239757"/>
    </source>
</evidence>
<protein>
    <recommendedName>
        <fullName evidence="2">NB-ARC domain-containing protein</fullName>
    </recommendedName>
</protein>
<dbReference type="SUPFAM" id="SSF52540">
    <property type="entry name" value="P-loop containing nucleoside triphosphate hydrolases"/>
    <property type="match status" value="1"/>
</dbReference>
<dbReference type="OrthoDB" id="1306028at2759"/>
<gene>
    <name evidence="3" type="ORF">GOBAR_AA15449</name>
</gene>
<dbReference type="Proteomes" id="UP000239757">
    <property type="component" value="Unassembled WGS sequence"/>
</dbReference>
<accession>A0A2P5XPD0</accession>
<dbReference type="InterPro" id="IPR027417">
    <property type="entry name" value="P-loop_NTPase"/>
</dbReference>
<keyword evidence="1" id="KW-0611">Plant defense</keyword>
<feature type="domain" description="NB-ARC" evidence="2">
    <location>
        <begin position="26"/>
        <end position="80"/>
    </location>
</feature>
<dbReference type="GO" id="GO:0043531">
    <property type="term" value="F:ADP binding"/>
    <property type="evidence" value="ECO:0007669"/>
    <property type="project" value="InterPro"/>
</dbReference>
<dbReference type="InterPro" id="IPR042197">
    <property type="entry name" value="Apaf_helical"/>
</dbReference>
<sequence>MLYPRARSPAEALSRKTEATAMEWTKRLKQVLRSGRRGSEVIVTTRLEKVAFIMAKVPFHCLLCLSDDDSWSLFKKRAFVMGINEGNVNHETIGKQIVQRCGGVPLAIYAIGSILCFKSHESEWLRVKDSELWDLEDEGKRNLDCIEDGS</sequence>
<dbReference type="Gene3D" id="1.10.8.430">
    <property type="entry name" value="Helical domain of apoptotic protease-activating factors"/>
    <property type="match status" value="1"/>
</dbReference>
<evidence type="ECO:0000259" key="2">
    <source>
        <dbReference type="Pfam" id="PF00931"/>
    </source>
</evidence>
<evidence type="ECO:0000313" key="3">
    <source>
        <dbReference type="EMBL" id="PPS05201.1"/>
    </source>
</evidence>
<dbReference type="EMBL" id="KZ664495">
    <property type="protein sequence ID" value="PPS05201.1"/>
    <property type="molecule type" value="Genomic_DNA"/>
</dbReference>
<name>A0A2P5XPD0_GOSBA</name>
<dbReference type="AlphaFoldDB" id="A0A2P5XPD0"/>
<dbReference type="Pfam" id="PF00931">
    <property type="entry name" value="NB-ARC"/>
    <property type="match status" value="1"/>
</dbReference>